<accession>A0A2W5TJE8</accession>
<dbReference type="InterPro" id="IPR003352">
    <property type="entry name" value="PTS_EIIC"/>
</dbReference>
<feature type="domain" description="PTS EIIC type-1" evidence="9">
    <location>
        <begin position="1"/>
        <end position="198"/>
    </location>
</feature>
<dbReference type="Proteomes" id="UP000249061">
    <property type="component" value="Unassembled WGS sequence"/>
</dbReference>
<evidence type="ECO:0000256" key="5">
    <source>
        <dbReference type="ARBA" id="ARBA00022683"/>
    </source>
</evidence>
<protein>
    <recommendedName>
        <fullName evidence="9">PTS EIIC type-1 domain-containing protein</fullName>
    </recommendedName>
</protein>
<dbReference type="GO" id="GO:0005992">
    <property type="term" value="P:trehalose biosynthetic process"/>
    <property type="evidence" value="ECO:0007669"/>
    <property type="project" value="InterPro"/>
</dbReference>
<dbReference type="InterPro" id="IPR003337">
    <property type="entry name" value="Trehalose_PPase"/>
</dbReference>
<keyword evidence="4" id="KW-0762">Sugar transport</keyword>
<evidence type="ECO:0000256" key="8">
    <source>
        <dbReference type="ARBA" id="ARBA00023136"/>
    </source>
</evidence>
<comment type="subcellular location">
    <subcellularLocation>
        <location evidence="1">Cell membrane</location>
        <topology evidence="1">Multi-pass membrane protein</topology>
    </subcellularLocation>
</comment>
<gene>
    <name evidence="10" type="ORF">DI536_08945</name>
</gene>
<dbReference type="SUPFAM" id="SSF56784">
    <property type="entry name" value="HAD-like"/>
    <property type="match status" value="1"/>
</dbReference>
<dbReference type="GO" id="GO:0005886">
    <property type="term" value="C:plasma membrane"/>
    <property type="evidence" value="ECO:0007669"/>
    <property type="project" value="UniProtKB-SubCell"/>
</dbReference>
<dbReference type="PANTHER" id="PTHR30009">
    <property type="entry name" value="CYTOCHROME C-TYPE SYNTHESIS PROTEIN AND PTS TRANSMEMBRANE COMPONENT"/>
    <property type="match status" value="1"/>
</dbReference>
<comment type="caution">
    <text evidence="10">The sequence shown here is derived from an EMBL/GenBank/DDBJ whole genome shotgun (WGS) entry which is preliminary data.</text>
</comment>
<dbReference type="InterPro" id="IPR050429">
    <property type="entry name" value="PTS_Glucose_EIICBA"/>
</dbReference>
<evidence type="ECO:0000256" key="1">
    <source>
        <dbReference type="ARBA" id="ARBA00004651"/>
    </source>
</evidence>
<evidence type="ECO:0000256" key="4">
    <source>
        <dbReference type="ARBA" id="ARBA00022597"/>
    </source>
</evidence>
<evidence type="ECO:0000259" key="9">
    <source>
        <dbReference type="PROSITE" id="PS51103"/>
    </source>
</evidence>
<sequence>MFGGVLAGAVAALLYNRYHRVELPPALAFFSGRRLVPVLCAGAGLLLGVSVAFVWPTLQGGIEQVSHWAVVTSPRTASSVYAFVERLLIPFGQTSGLALQFGKMMLELRPGGADKGTVIEQLLARAPFHGHRAVFMGDDVTDEDGFEAMQRVGGDGVLVGPERQSHAAWRLDDVEAVRWLLRASTGSASPRERENAPI</sequence>
<keyword evidence="3" id="KW-1003">Cell membrane</keyword>
<evidence type="ECO:0000256" key="2">
    <source>
        <dbReference type="ARBA" id="ARBA00022448"/>
    </source>
</evidence>
<dbReference type="Pfam" id="PF02358">
    <property type="entry name" value="Trehalose_PPase"/>
    <property type="match status" value="1"/>
</dbReference>
<evidence type="ECO:0000256" key="3">
    <source>
        <dbReference type="ARBA" id="ARBA00022475"/>
    </source>
</evidence>
<organism evidence="10 11">
    <name type="scientific">Archangium gephyra</name>
    <dbReference type="NCBI Taxonomy" id="48"/>
    <lineage>
        <taxon>Bacteria</taxon>
        <taxon>Pseudomonadati</taxon>
        <taxon>Myxococcota</taxon>
        <taxon>Myxococcia</taxon>
        <taxon>Myxococcales</taxon>
        <taxon>Cystobacterineae</taxon>
        <taxon>Archangiaceae</taxon>
        <taxon>Archangium</taxon>
    </lineage>
</organism>
<keyword evidence="8" id="KW-0472">Membrane</keyword>
<dbReference type="AlphaFoldDB" id="A0A2W5TJE8"/>
<dbReference type="PANTHER" id="PTHR30009:SF20">
    <property type="entry name" value="PTS SYSTEM GLUCOSE-SPECIFIC EIICB COMPONENT-RELATED"/>
    <property type="match status" value="1"/>
</dbReference>
<keyword evidence="7" id="KW-1133">Transmembrane helix</keyword>
<dbReference type="GO" id="GO:0090563">
    <property type="term" value="F:protein-phosphocysteine-sugar phosphotransferase activity"/>
    <property type="evidence" value="ECO:0007669"/>
    <property type="project" value="TreeGrafter"/>
</dbReference>
<dbReference type="PROSITE" id="PS51103">
    <property type="entry name" value="PTS_EIIC_TYPE_1"/>
    <property type="match status" value="1"/>
</dbReference>
<dbReference type="EMBL" id="QFQP01000006">
    <property type="protein sequence ID" value="PZR14902.1"/>
    <property type="molecule type" value="Genomic_DNA"/>
</dbReference>
<evidence type="ECO:0000313" key="11">
    <source>
        <dbReference type="Proteomes" id="UP000249061"/>
    </source>
</evidence>
<evidence type="ECO:0000256" key="6">
    <source>
        <dbReference type="ARBA" id="ARBA00022692"/>
    </source>
</evidence>
<proteinExistence type="predicted"/>
<dbReference type="Pfam" id="PF02378">
    <property type="entry name" value="PTS_EIIC"/>
    <property type="match status" value="1"/>
</dbReference>
<dbReference type="GO" id="GO:0009401">
    <property type="term" value="P:phosphoenolpyruvate-dependent sugar phosphotransferase system"/>
    <property type="evidence" value="ECO:0007669"/>
    <property type="project" value="UniProtKB-KW"/>
</dbReference>
<name>A0A2W5TJE8_9BACT</name>
<dbReference type="Gene3D" id="3.40.50.1000">
    <property type="entry name" value="HAD superfamily/HAD-like"/>
    <property type="match status" value="1"/>
</dbReference>
<dbReference type="GO" id="GO:0008982">
    <property type="term" value="F:protein-N(PI)-phosphohistidine-sugar phosphotransferase activity"/>
    <property type="evidence" value="ECO:0007669"/>
    <property type="project" value="InterPro"/>
</dbReference>
<dbReference type="InterPro" id="IPR036412">
    <property type="entry name" value="HAD-like_sf"/>
</dbReference>
<keyword evidence="2" id="KW-0813">Transport</keyword>
<reference evidence="10 11" key="1">
    <citation type="submission" date="2017-08" db="EMBL/GenBank/DDBJ databases">
        <title>Infants hospitalized years apart are colonized by the same room-sourced microbial strains.</title>
        <authorList>
            <person name="Brooks B."/>
            <person name="Olm M.R."/>
            <person name="Firek B.A."/>
            <person name="Baker R."/>
            <person name="Thomas B.C."/>
            <person name="Morowitz M.J."/>
            <person name="Banfield J.F."/>
        </authorList>
    </citation>
    <scope>NUCLEOTIDE SEQUENCE [LARGE SCALE GENOMIC DNA]</scope>
    <source>
        <strain evidence="10">S2_003_000_R2_14</strain>
    </source>
</reference>
<keyword evidence="5" id="KW-0598">Phosphotransferase system</keyword>
<dbReference type="InterPro" id="IPR023214">
    <property type="entry name" value="HAD_sf"/>
</dbReference>
<keyword evidence="6" id="KW-0812">Transmembrane</keyword>
<evidence type="ECO:0000313" key="10">
    <source>
        <dbReference type="EMBL" id="PZR14902.1"/>
    </source>
</evidence>
<evidence type="ECO:0000256" key="7">
    <source>
        <dbReference type="ARBA" id="ARBA00022989"/>
    </source>
</evidence>
<dbReference type="InterPro" id="IPR013013">
    <property type="entry name" value="PTS_EIIC_1"/>
</dbReference>